<protein>
    <submittedName>
        <fullName evidence="1">Uncharacterized protein</fullName>
    </submittedName>
</protein>
<sequence length="349" mass="38790">MLKNNNTNERSIHTRKLSQSKPVLDQIVRQYPSSSIAVVGCNMSGFAYSVCEIDLLVTATPSGPIRIALGSEVLDIHLIGENPSMSDLPVMVRASMSSSHIIADPTMMFSSYRTNAKENYELYLRQYSREEAREAITQICRSEDAQEADKLDSADFWASSAIYHLSDSLTLRANTIPSPSHMLAQLRSIGNSSETQLCLAALNTGHSTPTAVQRRMKALRLITEQLPNTSSVDSLNRFIPALSFAADPLFSQHESSRVAYLCRNHQVSSAYLLAGRLLCRLIVSAYECNCITGNYSPLYHHMIEELLKENSPHFRIARNLYQLMGIPSGLARESENMSNLKSLAKQLLS</sequence>
<proteinExistence type="predicted"/>
<dbReference type="EMBL" id="KF901042">
    <property type="protein sequence ID" value="AIF15965.1"/>
    <property type="molecule type" value="Genomic_DNA"/>
</dbReference>
<accession>A0A075HL30</accession>
<name>A0A075HL30_9ARCH</name>
<reference evidence="1" key="1">
    <citation type="journal article" date="2014" name="Genome Biol. Evol.">
        <title>Pangenome evidence for extensive interdomain horizontal transfer affecting lineage core and shell genes in uncultured planktonic thaumarchaeota and euryarchaeota.</title>
        <authorList>
            <person name="Deschamps P."/>
            <person name="Zivanovic Y."/>
            <person name="Moreira D."/>
            <person name="Rodriguez-Valera F."/>
            <person name="Lopez-Garcia P."/>
        </authorList>
    </citation>
    <scope>NUCLEOTIDE SEQUENCE</scope>
</reference>
<organism evidence="1">
    <name type="scientific">uncultured marine thaumarchaeote KM3_72_A09</name>
    <dbReference type="NCBI Taxonomy" id="1456261"/>
    <lineage>
        <taxon>Archaea</taxon>
        <taxon>Nitrososphaerota</taxon>
        <taxon>environmental samples</taxon>
    </lineage>
</organism>
<dbReference type="AlphaFoldDB" id="A0A075HL30"/>
<evidence type="ECO:0000313" key="1">
    <source>
        <dbReference type="EMBL" id="AIF15965.1"/>
    </source>
</evidence>